<dbReference type="GO" id="GO:0031201">
    <property type="term" value="C:SNARE complex"/>
    <property type="evidence" value="ECO:0007669"/>
    <property type="project" value="TreeGrafter"/>
</dbReference>
<dbReference type="InterPro" id="IPR015943">
    <property type="entry name" value="WD40/YVTN_repeat-like_dom_sf"/>
</dbReference>
<evidence type="ECO:0000313" key="3">
    <source>
        <dbReference type="Proteomes" id="UP000270094"/>
    </source>
</evidence>
<dbReference type="InterPro" id="IPR036322">
    <property type="entry name" value="WD40_repeat_dom_sf"/>
</dbReference>
<dbReference type="GO" id="GO:0006887">
    <property type="term" value="P:exocytosis"/>
    <property type="evidence" value="ECO:0007669"/>
    <property type="project" value="TreeGrafter"/>
</dbReference>
<protein>
    <recommendedName>
        <fullName evidence="4">Lethal giant larvae homologue 2 domain-containing protein</fullName>
    </recommendedName>
</protein>
<dbReference type="SUPFAM" id="SSF50978">
    <property type="entry name" value="WD40 repeat-like"/>
    <property type="match status" value="1"/>
</dbReference>
<dbReference type="GO" id="GO:0019905">
    <property type="term" value="F:syntaxin binding"/>
    <property type="evidence" value="ECO:0007669"/>
    <property type="project" value="TreeGrafter"/>
</dbReference>
<dbReference type="Gene3D" id="2.130.10.10">
    <property type="entry name" value="YVTN repeat-like/Quinoprotein amine dehydrogenase"/>
    <property type="match status" value="1"/>
</dbReference>
<dbReference type="Proteomes" id="UP000270094">
    <property type="component" value="Unassembled WGS sequence"/>
</dbReference>
<evidence type="ECO:0008006" key="4">
    <source>
        <dbReference type="Google" id="ProtNLM"/>
    </source>
</evidence>
<dbReference type="GO" id="GO:0005096">
    <property type="term" value="F:GTPase activator activity"/>
    <property type="evidence" value="ECO:0007669"/>
    <property type="project" value="TreeGrafter"/>
</dbReference>
<name>A0A3P7LBV1_STRVU</name>
<dbReference type="GO" id="GO:0005886">
    <property type="term" value="C:plasma membrane"/>
    <property type="evidence" value="ECO:0007669"/>
    <property type="project" value="TreeGrafter"/>
</dbReference>
<feature type="non-terminal residue" evidence="2">
    <location>
        <position position="258"/>
    </location>
</feature>
<dbReference type="PANTHER" id="PTHR10241">
    <property type="entry name" value="LETHAL 2 GIANT LARVAE PROTEIN"/>
    <property type="match status" value="1"/>
</dbReference>
<proteinExistence type="predicted"/>
<accession>A0A3P7LBV1</accession>
<dbReference type="GO" id="GO:0006893">
    <property type="term" value="P:Golgi to plasma membrane transport"/>
    <property type="evidence" value="ECO:0007669"/>
    <property type="project" value="TreeGrafter"/>
</dbReference>
<dbReference type="AlphaFoldDB" id="A0A3P7LBV1"/>
<dbReference type="OrthoDB" id="19944at2759"/>
<evidence type="ECO:0000313" key="2">
    <source>
        <dbReference type="EMBL" id="VDM80215.1"/>
    </source>
</evidence>
<organism evidence="2 3">
    <name type="scientific">Strongylus vulgaris</name>
    <name type="common">Blood worm</name>
    <dbReference type="NCBI Taxonomy" id="40348"/>
    <lineage>
        <taxon>Eukaryota</taxon>
        <taxon>Metazoa</taxon>
        <taxon>Ecdysozoa</taxon>
        <taxon>Nematoda</taxon>
        <taxon>Chromadorea</taxon>
        <taxon>Rhabditida</taxon>
        <taxon>Rhabditina</taxon>
        <taxon>Rhabditomorpha</taxon>
        <taxon>Strongyloidea</taxon>
        <taxon>Strongylidae</taxon>
        <taxon>Strongylus</taxon>
    </lineage>
</organism>
<reference evidence="2 3" key="1">
    <citation type="submission" date="2018-11" db="EMBL/GenBank/DDBJ databases">
        <authorList>
            <consortium name="Pathogen Informatics"/>
        </authorList>
    </citation>
    <scope>NUCLEOTIDE SEQUENCE [LARGE SCALE GENOMIC DNA]</scope>
</reference>
<dbReference type="PANTHER" id="PTHR10241:SF25">
    <property type="entry name" value="TOMOSYN, ISOFORM C"/>
    <property type="match status" value="1"/>
</dbReference>
<dbReference type="EMBL" id="UYYB01107757">
    <property type="protein sequence ID" value="VDM80215.1"/>
    <property type="molecule type" value="Genomic_DNA"/>
</dbReference>
<feature type="region of interest" description="Disordered" evidence="1">
    <location>
        <begin position="173"/>
        <end position="215"/>
    </location>
</feature>
<evidence type="ECO:0000256" key="1">
    <source>
        <dbReference type="SAM" id="MobiDB-lite"/>
    </source>
</evidence>
<dbReference type="GO" id="GO:0045159">
    <property type="term" value="F:myosin II binding"/>
    <property type="evidence" value="ECO:0007669"/>
    <property type="project" value="TreeGrafter"/>
</dbReference>
<gene>
    <name evidence="2" type="ORF">SVUK_LOCUS15213</name>
</gene>
<keyword evidence="3" id="KW-1185">Reference proteome</keyword>
<sequence>MMIDLITPGYPCIESPHAMDLHEAPITCVAYYSDCPSDLIGALTLVGCKQRRKGYSERAWPVNGGIGRECAAGHQELIITGHKDGTIRFWQASGENLQILYRLKTATHFERIEELEGSEKVSHAVKFIELCVESRLLLVAGVSGQVTLFRFTKAESMNTIAVVQIPLLGASPSNNLEERAAPPPAPKEMRRQKKVLSRDSTHSPDTSDASGDEQIVPFKVRGAPVKRAAGYQPELACLVPWPSTSQADSVTCIALNSA</sequence>